<dbReference type="InterPro" id="IPR000719">
    <property type="entry name" value="Prot_kinase_dom"/>
</dbReference>
<reference evidence="4 5" key="1">
    <citation type="submission" date="2022-01" db="EMBL/GenBank/DDBJ databases">
        <authorList>
            <person name="Xiong W."/>
            <person name="Schranz E."/>
        </authorList>
    </citation>
    <scope>NUCLEOTIDE SEQUENCE [LARGE SCALE GENOMIC DNA]</scope>
</reference>
<comment type="subcellular location">
    <subcellularLocation>
        <location evidence="1">Cell membrane</location>
    </subcellularLocation>
</comment>
<name>A0AAU9N3H7_9ASTR</name>
<proteinExistence type="predicted"/>
<evidence type="ECO:0000256" key="1">
    <source>
        <dbReference type="ARBA" id="ARBA00004236"/>
    </source>
</evidence>
<dbReference type="GO" id="GO:0004672">
    <property type="term" value="F:protein kinase activity"/>
    <property type="evidence" value="ECO:0007669"/>
    <property type="project" value="InterPro"/>
</dbReference>
<dbReference type="AlphaFoldDB" id="A0AAU9N3H7"/>
<evidence type="ECO:0000259" key="3">
    <source>
        <dbReference type="PROSITE" id="PS50011"/>
    </source>
</evidence>
<dbReference type="SUPFAM" id="SSF56112">
    <property type="entry name" value="Protein kinase-like (PK-like)"/>
    <property type="match status" value="1"/>
</dbReference>
<keyword evidence="5" id="KW-1185">Reference proteome</keyword>
<evidence type="ECO:0000256" key="2">
    <source>
        <dbReference type="ARBA" id="ARBA00022475"/>
    </source>
</evidence>
<dbReference type="EMBL" id="CAKMRJ010003334">
    <property type="protein sequence ID" value="CAH1432617.1"/>
    <property type="molecule type" value="Genomic_DNA"/>
</dbReference>
<dbReference type="PANTHER" id="PTHR45621">
    <property type="entry name" value="OS01G0588500 PROTEIN-RELATED"/>
    <property type="match status" value="1"/>
</dbReference>
<dbReference type="PROSITE" id="PS50011">
    <property type="entry name" value="PROTEIN_KINASE_DOM"/>
    <property type="match status" value="1"/>
</dbReference>
<keyword evidence="2" id="KW-0472">Membrane</keyword>
<dbReference type="InterPro" id="IPR011009">
    <property type="entry name" value="Kinase-like_dom_sf"/>
</dbReference>
<evidence type="ECO:0000313" key="5">
    <source>
        <dbReference type="Proteomes" id="UP001157418"/>
    </source>
</evidence>
<dbReference type="GO" id="GO:0005886">
    <property type="term" value="C:plasma membrane"/>
    <property type="evidence" value="ECO:0007669"/>
    <property type="project" value="UniProtKB-SubCell"/>
</dbReference>
<keyword evidence="2" id="KW-1003">Cell membrane</keyword>
<feature type="domain" description="Protein kinase" evidence="3">
    <location>
        <begin position="3"/>
        <end position="103"/>
    </location>
</feature>
<dbReference type="Gene3D" id="3.30.200.20">
    <property type="entry name" value="Phosphorylase Kinase, domain 1"/>
    <property type="match status" value="1"/>
</dbReference>
<protein>
    <recommendedName>
        <fullName evidence="3">Protein kinase domain-containing protein</fullName>
    </recommendedName>
</protein>
<comment type="caution">
    <text evidence="4">The sequence shown here is derived from an EMBL/GenBank/DDBJ whole genome shotgun (WGS) entry which is preliminary data.</text>
</comment>
<organism evidence="4 5">
    <name type="scientific">Lactuca virosa</name>
    <dbReference type="NCBI Taxonomy" id="75947"/>
    <lineage>
        <taxon>Eukaryota</taxon>
        <taxon>Viridiplantae</taxon>
        <taxon>Streptophyta</taxon>
        <taxon>Embryophyta</taxon>
        <taxon>Tracheophyta</taxon>
        <taxon>Spermatophyta</taxon>
        <taxon>Magnoliopsida</taxon>
        <taxon>eudicotyledons</taxon>
        <taxon>Gunneridae</taxon>
        <taxon>Pentapetalae</taxon>
        <taxon>asterids</taxon>
        <taxon>campanulids</taxon>
        <taxon>Asterales</taxon>
        <taxon>Asteraceae</taxon>
        <taxon>Cichorioideae</taxon>
        <taxon>Cichorieae</taxon>
        <taxon>Lactucinae</taxon>
        <taxon>Lactuca</taxon>
    </lineage>
</organism>
<evidence type="ECO:0000313" key="4">
    <source>
        <dbReference type="EMBL" id="CAH1432617.1"/>
    </source>
</evidence>
<dbReference type="Pfam" id="PF07714">
    <property type="entry name" value="PK_Tyr_Ser-Thr"/>
    <property type="match status" value="1"/>
</dbReference>
<dbReference type="GO" id="GO:0005524">
    <property type="term" value="F:ATP binding"/>
    <property type="evidence" value="ECO:0007669"/>
    <property type="project" value="InterPro"/>
</dbReference>
<accession>A0AAU9N3H7</accession>
<dbReference type="InterPro" id="IPR050823">
    <property type="entry name" value="Plant_Ser_Thr_Prot_Kinase"/>
</dbReference>
<dbReference type="InterPro" id="IPR001245">
    <property type="entry name" value="Ser-Thr/Tyr_kinase_cat_dom"/>
</dbReference>
<gene>
    <name evidence="4" type="ORF">LVIROSA_LOCUS19257</name>
</gene>
<dbReference type="Proteomes" id="UP001157418">
    <property type="component" value="Unassembled WGS sequence"/>
</dbReference>
<sequence>MIILYKNLAGQGGCGDVYKGWIDYRTKDSAKPGHGLTVAVKRIKKEGVQGIDEWRNELKILSSFKHPNVVKLLGYCAEGMHRMLVFEFIPNGSLEENLSRGTI</sequence>